<dbReference type="InterPro" id="IPR000073">
    <property type="entry name" value="AB_hydrolase_1"/>
</dbReference>
<evidence type="ECO:0000313" key="3">
    <source>
        <dbReference type="Proteomes" id="UP000501891"/>
    </source>
</evidence>
<feature type="domain" description="AB hydrolase-1" evidence="1">
    <location>
        <begin position="36"/>
        <end position="145"/>
    </location>
</feature>
<accession>A0A858RB87</accession>
<dbReference type="GO" id="GO:0016787">
    <property type="term" value="F:hydrolase activity"/>
    <property type="evidence" value="ECO:0007669"/>
    <property type="project" value="UniProtKB-KW"/>
</dbReference>
<sequence length="301" mass="32951">MPEPAPPLPPALPGELRRFTGKAGPLACYVAGAGAPVLLLHSINAAASAYEVKPAFEGIMATRRAYAPDLPGFGQSDRSQRRYDPRLYTDAVHDAVDLIQAEHGRQPIDALGLSLSSEFLARAAAERPDAFRSLTLVTPTGFSRRSAKLRRAPGTTLEIPGFHAFFSAAIWSQAIYDRLVGKGVIRYFLKRTYGSDAIHDDMVEYDWLTSHQPGARNAPLAFLAGRLFSGDIVSVYESLALPVWVPHATRGDFKDFSGSGWTKAKPNWSLQPYPTGALVHWEQTERFLADWQGFLGRAEAA</sequence>
<dbReference type="KEGG" id="acru:HHL28_17410"/>
<proteinExistence type="predicted"/>
<keyword evidence="2" id="KW-0378">Hydrolase</keyword>
<dbReference type="InterPro" id="IPR029058">
    <property type="entry name" value="AB_hydrolase_fold"/>
</dbReference>
<dbReference type="PANTHER" id="PTHR46438:SF2">
    <property type="entry name" value="ALPHA_BETA-HYDROLASES SUPERFAMILY PROTEIN"/>
    <property type="match status" value="1"/>
</dbReference>
<evidence type="ECO:0000259" key="1">
    <source>
        <dbReference type="Pfam" id="PF00561"/>
    </source>
</evidence>
<dbReference type="EMBL" id="CP051775">
    <property type="protein sequence ID" value="QJE74601.1"/>
    <property type="molecule type" value="Genomic_DNA"/>
</dbReference>
<dbReference type="Proteomes" id="UP000501891">
    <property type="component" value="Chromosome"/>
</dbReference>
<dbReference type="SUPFAM" id="SSF53474">
    <property type="entry name" value="alpha/beta-Hydrolases"/>
    <property type="match status" value="1"/>
</dbReference>
<reference evidence="2" key="1">
    <citation type="submission" date="2020-04" db="EMBL/GenBank/DDBJ databases">
        <title>A desert anoxygenic phototrophic bacterium fixes CO2 using RubisCO under aerobic conditions.</title>
        <authorList>
            <person name="Tang K."/>
        </authorList>
    </citation>
    <scope>NUCLEOTIDE SEQUENCE [LARGE SCALE GENOMIC DNA]</scope>
    <source>
        <strain evidence="2">MIMtkB3</strain>
    </source>
</reference>
<gene>
    <name evidence="2" type="ORF">HHL28_17410</name>
</gene>
<dbReference type="AlphaFoldDB" id="A0A858RB87"/>
<keyword evidence="3" id="KW-1185">Reference proteome</keyword>
<dbReference type="Gene3D" id="3.40.50.1820">
    <property type="entry name" value="alpha/beta hydrolase"/>
    <property type="match status" value="1"/>
</dbReference>
<evidence type="ECO:0000313" key="2">
    <source>
        <dbReference type="EMBL" id="QJE74601.1"/>
    </source>
</evidence>
<name>A0A858RB87_9PROT</name>
<dbReference type="Pfam" id="PF00561">
    <property type="entry name" value="Abhydrolase_1"/>
    <property type="match status" value="1"/>
</dbReference>
<dbReference type="PANTHER" id="PTHR46438">
    <property type="entry name" value="ALPHA/BETA-HYDROLASES SUPERFAMILY PROTEIN"/>
    <property type="match status" value="1"/>
</dbReference>
<organism evidence="2 3">
    <name type="scientific">Aerophototrophica crusticola</name>
    <dbReference type="NCBI Taxonomy" id="1709002"/>
    <lineage>
        <taxon>Bacteria</taxon>
        <taxon>Pseudomonadati</taxon>
        <taxon>Pseudomonadota</taxon>
        <taxon>Alphaproteobacteria</taxon>
        <taxon>Rhodospirillales</taxon>
        <taxon>Rhodospirillaceae</taxon>
        <taxon>Aerophototrophica</taxon>
    </lineage>
</organism>
<protein>
    <submittedName>
        <fullName evidence="2">Alpha/beta hydrolase</fullName>
    </submittedName>
</protein>